<name>A0AAU9NNT6_9ASTR</name>
<organism evidence="1 2">
    <name type="scientific">Lactuca virosa</name>
    <dbReference type="NCBI Taxonomy" id="75947"/>
    <lineage>
        <taxon>Eukaryota</taxon>
        <taxon>Viridiplantae</taxon>
        <taxon>Streptophyta</taxon>
        <taxon>Embryophyta</taxon>
        <taxon>Tracheophyta</taxon>
        <taxon>Spermatophyta</taxon>
        <taxon>Magnoliopsida</taxon>
        <taxon>eudicotyledons</taxon>
        <taxon>Gunneridae</taxon>
        <taxon>Pentapetalae</taxon>
        <taxon>asterids</taxon>
        <taxon>campanulids</taxon>
        <taxon>Asterales</taxon>
        <taxon>Asteraceae</taxon>
        <taxon>Cichorioideae</taxon>
        <taxon>Cichorieae</taxon>
        <taxon>Lactucinae</taxon>
        <taxon>Lactuca</taxon>
    </lineage>
</organism>
<comment type="caution">
    <text evidence="1">The sequence shown here is derived from an EMBL/GenBank/DDBJ whole genome shotgun (WGS) entry which is preliminary data.</text>
</comment>
<dbReference type="EMBL" id="CAKMRJ010004993">
    <property type="protein sequence ID" value="CAH1439541.1"/>
    <property type="molecule type" value="Genomic_DNA"/>
</dbReference>
<dbReference type="Proteomes" id="UP001157418">
    <property type="component" value="Unassembled WGS sequence"/>
</dbReference>
<proteinExistence type="predicted"/>
<dbReference type="AlphaFoldDB" id="A0AAU9NNT6"/>
<sequence length="72" mass="8348">MASSIDSASKLFRWFVSIKLSIETNYDWWPEMMTCDGESHVMQGFLHDIFKTSKENGDSKDKVDRSTVELKL</sequence>
<reference evidence="1 2" key="1">
    <citation type="submission" date="2022-01" db="EMBL/GenBank/DDBJ databases">
        <authorList>
            <person name="Xiong W."/>
            <person name="Schranz E."/>
        </authorList>
    </citation>
    <scope>NUCLEOTIDE SEQUENCE [LARGE SCALE GENOMIC DNA]</scope>
</reference>
<evidence type="ECO:0000313" key="1">
    <source>
        <dbReference type="EMBL" id="CAH1439541.1"/>
    </source>
</evidence>
<gene>
    <name evidence="1" type="ORF">LVIROSA_LOCUS25732</name>
</gene>
<evidence type="ECO:0000313" key="2">
    <source>
        <dbReference type="Proteomes" id="UP001157418"/>
    </source>
</evidence>
<accession>A0AAU9NNT6</accession>
<protein>
    <submittedName>
        <fullName evidence="1">Uncharacterized protein</fullName>
    </submittedName>
</protein>
<keyword evidence="2" id="KW-1185">Reference proteome</keyword>